<dbReference type="AlphaFoldDB" id="A0A450UQR5"/>
<dbReference type="EMBL" id="CAADFJ010000076">
    <property type="protein sequence ID" value="VFK01921.1"/>
    <property type="molecule type" value="Genomic_DNA"/>
</dbReference>
<protein>
    <submittedName>
        <fullName evidence="2">CopG antitoxin of type II toxin-antitoxin system</fullName>
    </submittedName>
</protein>
<evidence type="ECO:0000313" key="1">
    <source>
        <dbReference type="EMBL" id="VFJ94250.1"/>
    </source>
</evidence>
<evidence type="ECO:0000313" key="3">
    <source>
        <dbReference type="EMBL" id="VFK01921.1"/>
    </source>
</evidence>
<dbReference type="InterPro" id="IPR022148">
    <property type="entry name" value="CopG_antitoxin"/>
</dbReference>
<proteinExistence type="predicted"/>
<dbReference type="EMBL" id="CAADFI010000058">
    <property type="protein sequence ID" value="VFJ94250.1"/>
    <property type="molecule type" value="Genomic_DNA"/>
</dbReference>
<organism evidence="2">
    <name type="scientific">Candidatus Kentrum eta</name>
    <dbReference type="NCBI Taxonomy" id="2126337"/>
    <lineage>
        <taxon>Bacteria</taxon>
        <taxon>Pseudomonadati</taxon>
        <taxon>Pseudomonadota</taxon>
        <taxon>Gammaproteobacteria</taxon>
        <taxon>Candidatus Kentrum</taxon>
    </lineage>
</organism>
<accession>A0A450UQR5</accession>
<reference evidence="2" key="1">
    <citation type="submission" date="2019-02" db="EMBL/GenBank/DDBJ databases">
        <authorList>
            <person name="Gruber-Vodicka R. H."/>
            <person name="Seah K. B. B."/>
        </authorList>
    </citation>
    <scope>NUCLEOTIDE SEQUENCE</scope>
    <source>
        <strain evidence="3">BECK_SA2B12</strain>
        <strain evidence="2">BECK_SA2B15</strain>
        <strain evidence="1">BECK_SA2B20</strain>
    </source>
</reference>
<dbReference type="EMBL" id="CAADFG010000078">
    <property type="protein sequence ID" value="VFJ94815.1"/>
    <property type="molecule type" value="Genomic_DNA"/>
</dbReference>
<evidence type="ECO:0000313" key="2">
    <source>
        <dbReference type="EMBL" id="VFJ94815.1"/>
    </source>
</evidence>
<name>A0A450UQR5_9GAMM</name>
<sequence>MNKLQVPEFATYEEEAAFRDNIDTTDFMPEDEEWFHFETPNKRAVQIPVLPEIALELIKRARVQGVSIETLVNVFLMERIQKAV</sequence>
<gene>
    <name evidence="2" type="ORF">BECKH772A_GA0070896_100785</name>
    <name evidence="1" type="ORF">BECKH772B_GA0070898_100587</name>
    <name evidence="3" type="ORF">BECKH772C_GA0070978_1007610</name>
</gene>
<dbReference type="Pfam" id="PF12441">
    <property type="entry name" value="CopG_antitoxin"/>
    <property type="match status" value="1"/>
</dbReference>